<accession>A0A3D8J623</accession>
<name>A0A3D8J623_9HELI</name>
<sequence length="339" mass="37989">MAEFVHNNKNFLRDKKKIWNLLFIVAVALSIVVWLITTFYRAYKPKAQVLQGQISAREYTVGSKLAGRIDTIFVHKGDTVKKGDVIFTIKSPELEAKLAQAEAGYEAAKALNQEAHNGSRNENIESAKDIWQAAKAQTQLAYKTYQRIQELYKDGVMSLQRRDEAYAAYQSAKNNENASYQQYRLALSGARDETKEATTQKEKAALGQVQEVQAYTEDIKALAPANGEVSNILIHSGELAPSGFPVVMLVDLEDSWLRLSVSENYLSRFQKGSEFVGFIPALQKEVRFRVTYISVMGDFATWKATASTQNYDAKSFEIEAYPVEKVSGLRIGMSVLITL</sequence>
<evidence type="ECO:0000256" key="1">
    <source>
        <dbReference type="SAM" id="Phobius"/>
    </source>
</evidence>
<feature type="domain" description="Multidrug resistance protein MdtA-like barrel-sandwich hybrid" evidence="2">
    <location>
        <begin position="59"/>
        <end position="250"/>
    </location>
</feature>
<comment type="caution">
    <text evidence="3">The sequence shown here is derived from an EMBL/GenBank/DDBJ whole genome shotgun (WGS) entry which is preliminary data.</text>
</comment>
<dbReference type="Pfam" id="PF25917">
    <property type="entry name" value="BSH_RND"/>
    <property type="match status" value="1"/>
</dbReference>
<dbReference type="Gene3D" id="2.40.50.100">
    <property type="match status" value="1"/>
</dbReference>
<reference evidence="3 4" key="1">
    <citation type="submission" date="2018-04" db="EMBL/GenBank/DDBJ databases">
        <title>Novel Campyloabacter and Helicobacter Species and Strains.</title>
        <authorList>
            <person name="Mannion A.J."/>
            <person name="Shen Z."/>
            <person name="Fox J.G."/>
        </authorList>
    </citation>
    <scope>NUCLEOTIDE SEQUENCE [LARGE SCALE GENOMIC DNA]</scope>
    <source>
        <strain evidence="3 4">MIT 97-5075</strain>
    </source>
</reference>
<dbReference type="Proteomes" id="UP000256424">
    <property type="component" value="Unassembled WGS sequence"/>
</dbReference>
<evidence type="ECO:0000313" key="4">
    <source>
        <dbReference type="Proteomes" id="UP000256424"/>
    </source>
</evidence>
<evidence type="ECO:0000259" key="2">
    <source>
        <dbReference type="Pfam" id="PF25917"/>
    </source>
</evidence>
<dbReference type="Gene3D" id="2.40.30.170">
    <property type="match status" value="1"/>
</dbReference>
<dbReference type="SUPFAM" id="SSF111369">
    <property type="entry name" value="HlyD-like secretion proteins"/>
    <property type="match status" value="1"/>
</dbReference>
<gene>
    <name evidence="3" type="ORF">CQA66_03465</name>
</gene>
<keyword evidence="1" id="KW-0812">Transmembrane</keyword>
<feature type="transmembrane region" description="Helical" evidence="1">
    <location>
        <begin position="21"/>
        <end position="43"/>
    </location>
</feature>
<dbReference type="AlphaFoldDB" id="A0A3D8J623"/>
<keyword evidence="4" id="KW-1185">Reference proteome</keyword>
<dbReference type="PANTHER" id="PTHR30438:SF1">
    <property type="entry name" value="36 KDA ANTIGEN"/>
    <property type="match status" value="1"/>
</dbReference>
<dbReference type="PANTHER" id="PTHR30438">
    <property type="entry name" value="36 KDA ANTIGEN-RELATED"/>
    <property type="match status" value="1"/>
</dbReference>
<dbReference type="OrthoDB" id="9793801at2"/>
<protein>
    <recommendedName>
        <fullName evidence="2">Multidrug resistance protein MdtA-like barrel-sandwich hybrid domain-containing protein</fullName>
    </recommendedName>
</protein>
<keyword evidence="1" id="KW-1133">Transmembrane helix</keyword>
<evidence type="ECO:0000313" key="3">
    <source>
        <dbReference type="EMBL" id="RDU72949.1"/>
    </source>
</evidence>
<dbReference type="InterPro" id="IPR058625">
    <property type="entry name" value="MdtA-like_BSH"/>
</dbReference>
<dbReference type="EMBL" id="NXLW01000004">
    <property type="protein sequence ID" value="RDU72949.1"/>
    <property type="molecule type" value="Genomic_DNA"/>
</dbReference>
<proteinExistence type="predicted"/>
<organism evidence="3 4">
    <name type="scientific">Helicobacter aurati</name>
    <dbReference type="NCBI Taxonomy" id="137778"/>
    <lineage>
        <taxon>Bacteria</taxon>
        <taxon>Pseudomonadati</taxon>
        <taxon>Campylobacterota</taxon>
        <taxon>Epsilonproteobacteria</taxon>
        <taxon>Campylobacterales</taxon>
        <taxon>Helicobacteraceae</taxon>
        <taxon>Helicobacter</taxon>
    </lineage>
</organism>
<dbReference type="RefSeq" id="WP_104763096.1">
    <property type="nucleotide sequence ID" value="NZ_FZPM01000013.1"/>
</dbReference>
<keyword evidence="1" id="KW-0472">Membrane</keyword>